<dbReference type="Gramene" id="OBART06G23960.1">
    <property type="protein sequence ID" value="OBART06G23960.1"/>
    <property type="gene ID" value="OBART06G23960"/>
</dbReference>
<keyword evidence="2" id="KW-1133">Transmembrane helix</keyword>
<evidence type="ECO:0000313" key="4">
    <source>
        <dbReference type="Proteomes" id="UP000026960"/>
    </source>
</evidence>
<keyword evidence="2" id="KW-0472">Membrane</keyword>
<sequence>MDEVEEDNKCGGKEEERTLPPQTLSCSSLHLRMLLTLICSSLGGAALICTIEIAVQSLLADEGGKEGPT</sequence>
<evidence type="ECO:0000256" key="1">
    <source>
        <dbReference type="SAM" id="MobiDB-lite"/>
    </source>
</evidence>
<reference evidence="3" key="2">
    <citation type="submission" date="2015-03" db="UniProtKB">
        <authorList>
            <consortium name="EnsemblPlants"/>
        </authorList>
    </citation>
    <scope>IDENTIFICATION</scope>
</reference>
<reference evidence="3" key="1">
    <citation type="journal article" date="2009" name="Rice">
        <title>De Novo Next Generation Sequencing of Plant Genomes.</title>
        <authorList>
            <person name="Rounsley S."/>
            <person name="Marri P.R."/>
            <person name="Yu Y."/>
            <person name="He R."/>
            <person name="Sisneros N."/>
            <person name="Goicoechea J.L."/>
            <person name="Lee S.J."/>
            <person name="Angelova A."/>
            <person name="Kudrna D."/>
            <person name="Luo M."/>
            <person name="Affourtit J."/>
            <person name="Desany B."/>
            <person name="Knight J."/>
            <person name="Niazi F."/>
            <person name="Egholm M."/>
            <person name="Wing R.A."/>
        </authorList>
    </citation>
    <scope>NUCLEOTIDE SEQUENCE [LARGE SCALE GENOMIC DNA]</scope>
    <source>
        <strain evidence="3">cv. IRGC 105608</strain>
    </source>
</reference>
<proteinExistence type="predicted"/>
<keyword evidence="4" id="KW-1185">Reference proteome</keyword>
<evidence type="ECO:0000256" key="2">
    <source>
        <dbReference type="SAM" id="Phobius"/>
    </source>
</evidence>
<feature type="region of interest" description="Disordered" evidence="1">
    <location>
        <begin position="1"/>
        <end position="21"/>
    </location>
</feature>
<dbReference type="HOGENOM" id="CLU_2780331_0_0_1"/>
<organism evidence="3">
    <name type="scientific">Oryza barthii</name>
    <dbReference type="NCBI Taxonomy" id="65489"/>
    <lineage>
        <taxon>Eukaryota</taxon>
        <taxon>Viridiplantae</taxon>
        <taxon>Streptophyta</taxon>
        <taxon>Embryophyta</taxon>
        <taxon>Tracheophyta</taxon>
        <taxon>Spermatophyta</taxon>
        <taxon>Magnoliopsida</taxon>
        <taxon>Liliopsida</taxon>
        <taxon>Poales</taxon>
        <taxon>Poaceae</taxon>
        <taxon>BOP clade</taxon>
        <taxon>Oryzoideae</taxon>
        <taxon>Oryzeae</taxon>
        <taxon>Oryzinae</taxon>
        <taxon>Oryza</taxon>
    </lineage>
</organism>
<dbReference type="Proteomes" id="UP000026960">
    <property type="component" value="Chromosome 6"/>
</dbReference>
<dbReference type="AlphaFoldDB" id="A0A0D3GJN4"/>
<keyword evidence="2" id="KW-0812">Transmembrane</keyword>
<dbReference type="EnsemblPlants" id="OBART06G23960.1">
    <property type="protein sequence ID" value="OBART06G23960.1"/>
    <property type="gene ID" value="OBART06G23960"/>
</dbReference>
<accession>A0A0D3GJN4</accession>
<protein>
    <submittedName>
        <fullName evidence="3">Uncharacterized protein</fullName>
    </submittedName>
</protein>
<evidence type="ECO:0000313" key="3">
    <source>
        <dbReference type="EnsemblPlants" id="OBART06G23960.1"/>
    </source>
</evidence>
<feature type="compositionally biased region" description="Basic and acidic residues" evidence="1">
    <location>
        <begin position="7"/>
        <end position="18"/>
    </location>
</feature>
<feature type="transmembrane region" description="Helical" evidence="2">
    <location>
        <begin position="33"/>
        <end position="55"/>
    </location>
</feature>
<name>A0A0D3GJN4_9ORYZ</name>
<dbReference type="PaxDb" id="65489-OBART06G23960.1"/>